<dbReference type="EMBL" id="KN558050">
    <property type="protein sequence ID" value="KHJ87301.1"/>
    <property type="molecule type" value="Genomic_DNA"/>
</dbReference>
<dbReference type="PROSITE" id="PS52035">
    <property type="entry name" value="PEPTIDASE_M14"/>
    <property type="match status" value="1"/>
</dbReference>
<dbReference type="CDD" id="cd11308">
    <property type="entry name" value="Peptidase_M14NE-CP-C_like"/>
    <property type="match status" value="1"/>
</dbReference>
<dbReference type="GO" id="GO:0004181">
    <property type="term" value="F:metallocarboxypeptidase activity"/>
    <property type="evidence" value="ECO:0007669"/>
    <property type="project" value="InterPro"/>
</dbReference>
<dbReference type="Gene3D" id="2.60.40.1120">
    <property type="entry name" value="Carboxypeptidase-like, regulatory domain"/>
    <property type="match status" value="1"/>
</dbReference>
<protein>
    <recommendedName>
        <fullName evidence="4">Peptidase M14 domain-containing protein</fullName>
    </recommendedName>
</protein>
<gene>
    <name evidence="5" type="ORF">OESDEN_12927</name>
</gene>
<dbReference type="MEROPS" id="M14.A29"/>
<dbReference type="SUPFAM" id="SSF53187">
    <property type="entry name" value="Zn-dependent exopeptidases"/>
    <property type="match status" value="1"/>
</dbReference>
<comment type="similarity">
    <text evidence="1 3">Belongs to the peptidase M14 family.</text>
</comment>
<evidence type="ECO:0000256" key="2">
    <source>
        <dbReference type="ARBA" id="ARBA00023180"/>
    </source>
</evidence>
<evidence type="ECO:0000259" key="4">
    <source>
        <dbReference type="PROSITE" id="PS52035"/>
    </source>
</evidence>
<keyword evidence="6" id="KW-1185">Reference proteome</keyword>
<dbReference type="Pfam" id="PF00246">
    <property type="entry name" value="Peptidase_M14"/>
    <property type="match status" value="1"/>
</dbReference>
<dbReference type="InterPro" id="IPR050753">
    <property type="entry name" value="Peptidase_M14_domain"/>
</dbReference>
<feature type="domain" description="Peptidase M14" evidence="4">
    <location>
        <begin position="1"/>
        <end position="80"/>
    </location>
</feature>
<keyword evidence="2" id="KW-0325">Glycoprotein</keyword>
<feature type="active site" description="Proton donor/acceptor" evidence="3">
    <location>
        <position position="50"/>
    </location>
</feature>
<dbReference type="GO" id="GO:0006518">
    <property type="term" value="P:peptide metabolic process"/>
    <property type="evidence" value="ECO:0007669"/>
    <property type="project" value="TreeGrafter"/>
</dbReference>
<name>A0A0B1STT3_OESDE</name>
<evidence type="ECO:0000313" key="6">
    <source>
        <dbReference type="Proteomes" id="UP000053660"/>
    </source>
</evidence>
<dbReference type="Proteomes" id="UP000053660">
    <property type="component" value="Unassembled WGS sequence"/>
</dbReference>
<feature type="non-terminal residue" evidence="5">
    <location>
        <position position="754"/>
    </location>
</feature>
<dbReference type="GO" id="GO:0016485">
    <property type="term" value="P:protein processing"/>
    <property type="evidence" value="ECO:0007669"/>
    <property type="project" value="TreeGrafter"/>
</dbReference>
<reference evidence="5 6" key="1">
    <citation type="submission" date="2014-03" db="EMBL/GenBank/DDBJ databases">
        <title>Draft genome of the hookworm Oesophagostomum dentatum.</title>
        <authorList>
            <person name="Mitreva M."/>
        </authorList>
    </citation>
    <scope>NUCLEOTIDE SEQUENCE [LARGE SCALE GENOMIC DNA]</scope>
    <source>
        <strain evidence="5 6">OD-Hann</strain>
    </source>
</reference>
<dbReference type="InterPro" id="IPR000834">
    <property type="entry name" value="Peptidase_M14"/>
</dbReference>
<accession>A0A0B1STT3</accession>
<evidence type="ECO:0000256" key="3">
    <source>
        <dbReference type="PROSITE-ProRule" id="PRU01379"/>
    </source>
</evidence>
<sequence>MWKTGRRCGLSADGDTFLNGITNGADWYHLAGGMQDWQYIHTNCLEITIEMGCYKFPTNDMLPTMWDEHKYSFLSFLEMASKGVYGLILDAHGKPAPNATVAVEQGKVIRATKDGEYWRMLSPGKHRLRVEAPGLESEIFDVTVGHDAIRHDFALNECGTREGNDPVIMRGNGNIRIAVVGISPSAAAIIKKFSHQSCSGEFELDTDIHLLMAPILKTGDVIERLQRFNPAVVLAISDGFVETITFSPLTNQPRLFNKESVDKSLTKAIGYGSDCGKPLRDSRVALAMDDLRLHAAFELGIAMGCDNSTDMAKKAATIGTVVDMLKKTITLDSVQEYSVVPSANPADHFTPDQVIMRLQRFNPAVVLAISDGFVETITFSPLTNQPRLFNKDSVDKSLTKAIGYGTDCGKPLRDSRVALAMDDLRLHAAFELGIAMGCDNSTDMAKKAATIGTVVDMLKKTITLDSVQEYSVVPSANPADHFTPDQVIMVTSASIPYLESKQCLTAVETPGSALKLYKMGTGEPPYTLVMSVEKRTETLVYEMMSTWCKSPSTEGVEKILKGSTIIFMPEIPHTQLNCHDYATIAPFQALINDVIHIVPQIDYIVMFGSGGIKVRYINSKAAVAERLAKVYRRYHTQMTLDGENICTGGIQNEKHVFGAFEWNLTKQWPVAPDALFVQTGCCYEERGSGHLYAENRLSIVAMMNERLKGIRLIADDPVLSMRKVGGDNIPVVMQSRTHGAAFVGLPNGSHLIQV</sequence>
<dbReference type="PANTHER" id="PTHR11532">
    <property type="entry name" value="PROTEASE M14 CARBOXYPEPTIDASE"/>
    <property type="match status" value="1"/>
</dbReference>
<dbReference type="AlphaFoldDB" id="A0A0B1STT3"/>
<dbReference type="Pfam" id="PF13620">
    <property type="entry name" value="CarboxypepD_reg"/>
    <property type="match status" value="1"/>
</dbReference>
<organism evidence="5 6">
    <name type="scientific">Oesophagostomum dentatum</name>
    <name type="common">Nodular worm</name>
    <dbReference type="NCBI Taxonomy" id="61180"/>
    <lineage>
        <taxon>Eukaryota</taxon>
        <taxon>Metazoa</taxon>
        <taxon>Ecdysozoa</taxon>
        <taxon>Nematoda</taxon>
        <taxon>Chromadorea</taxon>
        <taxon>Rhabditida</taxon>
        <taxon>Rhabditina</taxon>
        <taxon>Rhabditomorpha</taxon>
        <taxon>Strongyloidea</taxon>
        <taxon>Strongylidae</taxon>
        <taxon>Oesophagostomum</taxon>
    </lineage>
</organism>
<dbReference type="PANTHER" id="PTHR11532:SF62">
    <property type="entry name" value="CARBOXYPEPTIDASE D"/>
    <property type="match status" value="1"/>
</dbReference>
<dbReference type="GO" id="GO:0005615">
    <property type="term" value="C:extracellular space"/>
    <property type="evidence" value="ECO:0007669"/>
    <property type="project" value="TreeGrafter"/>
</dbReference>
<dbReference type="OrthoDB" id="10249045at2759"/>
<proteinExistence type="inferred from homology"/>
<dbReference type="GO" id="GO:0008270">
    <property type="term" value="F:zinc ion binding"/>
    <property type="evidence" value="ECO:0007669"/>
    <property type="project" value="InterPro"/>
</dbReference>
<evidence type="ECO:0000313" key="5">
    <source>
        <dbReference type="EMBL" id="KHJ87301.1"/>
    </source>
</evidence>
<evidence type="ECO:0000256" key="1">
    <source>
        <dbReference type="ARBA" id="ARBA00005988"/>
    </source>
</evidence>
<dbReference type="SUPFAM" id="SSF49464">
    <property type="entry name" value="Carboxypeptidase regulatory domain-like"/>
    <property type="match status" value="1"/>
</dbReference>
<dbReference type="InterPro" id="IPR008969">
    <property type="entry name" value="CarboxyPept-like_regulatory"/>
</dbReference>
<dbReference type="Gene3D" id="3.40.630.10">
    <property type="entry name" value="Zn peptidases"/>
    <property type="match status" value="1"/>
</dbReference>